<keyword evidence="3 8" id="KW-0812">Transmembrane</keyword>
<evidence type="ECO:0000256" key="1">
    <source>
        <dbReference type="ARBA" id="ARBA00004141"/>
    </source>
</evidence>
<dbReference type="InterPro" id="IPR001991">
    <property type="entry name" value="Na-dicarboxylate_symporter"/>
</dbReference>
<dbReference type="InterPro" id="IPR036458">
    <property type="entry name" value="Na:dicarbo_symporter_sf"/>
</dbReference>
<keyword evidence="5 8" id="KW-1133">Transmembrane helix</keyword>
<comment type="similarity">
    <text evidence="8">Belongs to the dicarboxylate/amino acid:cation symporter (DAACS) (TC 2.A.23) family.</text>
</comment>
<evidence type="ECO:0000256" key="8">
    <source>
        <dbReference type="RuleBase" id="RU361216"/>
    </source>
</evidence>
<feature type="transmembrane region" description="Helical" evidence="8">
    <location>
        <begin position="90"/>
        <end position="108"/>
    </location>
</feature>
<dbReference type="GO" id="GO:0015293">
    <property type="term" value="F:symporter activity"/>
    <property type="evidence" value="ECO:0007669"/>
    <property type="project" value="UniProtKB-UniRule"/>
</dbReference>
<comment type="subcellular location">
    <subcellularLocation>
        <location evidence="1 8">Membrane</location>
        <topology evidence="1 8">Multi-pass membrane protein</topology>
    </subcellularLocation>
</comment>
<dbReference type="AlphaFoldDB" id="A0ABD2PPI2"/>
<gene>
    <name evidence="10" type="primary">SLC1A5</name>
    <name evidence="10" type="ORF">Ciccas_012681</name>
</gene>
<proteinExistence type="inferred from homology"/>
<accession>A0ABD2PPI2</accession>
<dbReference type="GO" id="GO:1902475">
    <property type="term" value="P:L-alpha-amino acid transmembrane transport"/>
    <property type="evidence" value="ECO:0007669"/>
    <property type="project" value="UniProtKB-ARBA"/>
</dbReference>
<dbReference type="Gene3D" id="1.10.3860.10">
    <property type="entry name" value="Sodium:dicarboxylate symporter"/>
    <property type="match status" value="1"/>
</dbReference>
<keyword evidence="11" id="KW-1185">Reference proteome</keyword>
<dbReference type="Proteomes" id="UP001626550">
    <property type="component" value="Unassembled WGS sequence"/>
</dbReference>
<dbReference type="Pfam" id="PF00375">
    <property type="entry name" value="SDF"/>
    <property type="match status" value="1"/>
</dbReference>
<evidence type="ECO:0000256" key="7">
    <source>
        <dbReference type="ARBA" id="ARBA00023180"/>
    </source>
</evidence>
<evidence type="ECO:0000256" key="2">
    <source>
        <dbReference type="ARBA" id="ARBA00022448"/>
    </source>
</evidence>
<dbReference type="PRINTS" id="PR00173">
    <property type="entry name" value="EDTRNSPORT"/>
</dbReference>
<dbReference type="PANTHER" id="PTHR11958:SF63">
    <property type="entry name" value="AMINO ACID TRANSPORTER"/>
    <property type="match status" value="1"/>
</dbReference>
<keyword evidence="4 8" id="KW-0769">Symport</keyword>
<evidence type="ECO:0000256" key="9">
    <source>
        <dbReference type="SAM" id="MobiDB-lite"/>
    </source>
</evidence>
<comment type="caution">
    <text evidence="8">Lacks conserved residue(s) required for the propagation of feature annotation.</text>
</comment>
<keyword evidence="2 8" id="KW-0813">Transport</keyword>
<evidence type="ECO:0000256" key="5">
    <source>
        <dbReference type="ARBA" id="ARBA00022989"/>
    </source>
</evidence>
<protein>
    <recommendedName>
        <fullName evidence="8">Amino acid transporter</fullName>
    </recommendedName>
</protein>
<evidence type="ECO:0000313" key="11">
    <source>
        <dbReference type="Proteomes" id="UP001626550"/>
    </source>
</evidence>
<keyword evidence="6 8" id="KW-0472">Membrane</keyword>
<dbReference type="PANTHER" id="PTHR11958">
    <property type="entry name" value="SODIUM/DICARBOXYLATE SYMPORTER-RELATED"/>
    <property type="match status" value="1"/>
</dbReference>
<sequence>MATEEGTQPFNQMSDMKSDAATERGRPSRLKRLRIPKNRFTKMFSSPDHVQVFLTVLSVILGVVIGLSVRASNDKFTKKQIKWIGFPGEMLMNMLKMLIIPLIVSSLISGSSPHSSLPNNQ</sequence>
<evidence type="ECO:0000256" key="3">
    <source>
        <dbReference type="ARBA" id="ARBA00022692"/>
    </source>
</evidence>
<feature type="compositionally biased region" description="Basic and acidic residues" evidence="9">
    <location>
        <begin position="16"/>
        <end position="26"/>
    </location>
</feature>
<name>A0ABD2PPI2_9PLAT</name>
<dbReference type="InterPro" id="IPR050746">
    <property type="entry name" value="DAACS"/>
</dbReference>
<dbReference type="EMBL" id="JBJKFK010004704">
    <property type="protein sequence ID" value="KAL3308782.1"/>
    <property type="molecule type" value="Genomic_DNA"/>
</dbReference>
<feature type="compositionally biased region" description="Polar residues" evidence="9">
    <location>
        <begin position="1"/>
        <end position="15"/>
    </location>
</feature>
<feature type="region of interest" description="Disordered" evidence="9">
    <location>
        <begin position="1"/>
        <end position="32"/>
    </location>
</feature>
<feature type="transmembrane region" description="Helical" evidence="8">
    <location>
        <begin position="50"/>
        <end position="69"/>
    </location>
</feature>
<dbReference type="SUPFAM" id="SSF118215">
    <property type="entry name" value="Proton glutamate symport protein"/>
    <property type="match status" value="1"/>
</dbReference>
<dbReference type="PROSITE" id="PS00713">
    <property type="entry name" value="NA_DICARBOXYL_SYMP_1"/>
    <property type="match status" value="1"/>
</dbReference>
<keyword evidence="7" id="KW-0325">Glycoprotein</keyword>
<comment type="caution">
    <text evidence="10">The sequence shown here is derived from an EMBL/GenBank/DDBJ whole genome shotgun (WGS) entry which is preliminary data.</text>
</comment>
<evidence type="ECO:0000256" key="6">
    <source>
        <dbReference type="ARBA" id="ARBA00023136"/>
    </source>
</evidence>
<organism evidence="10 11">
    <name type="scientific">Cichlidogyrus casuarinus</name>
    <dbReference type="NCBI Taxonomy" id="1844966"/>
    <lineage>
        <taxon>Eukaryota</taxon>
        <taxon>Metazoa</taxon>
        <taxon>Spiralia</taxon>
        <taxon>Lophotrochozoa</taxon>
        <taxon>Platyhelminthes</taxon>
        <taxon>Monogenea</taxon>
        <taxon>Monopisthocotylea</taxon>
        <taxon>Dactylogyridea</taxon>
        <taxon>Ancyrocephalidae</taxon>
        <taxon>Cichlidogyrus</taxon>
    </lineage>
</organism>
<dbReference type="InterPro" id="IPR018107">
    <property type="entry name" value="Na-dicarboxylate_symporter_CS"/>
</dbReference>
<reference evidence="10 11" key="1">
    <citation type="submission" date="2024-11" db="EMBL/GenBank/DDBJ databases">
        <title>Adaptive evolution of stress response genes in parasites aligns with host niche diversity.</title>
        <authorList>
            <person name="Hahn C."/>
            <person name="Resl P."/>
        </authorList>
    </citation>
    <scope>NUCLEOTIDE SEQUENCE [LARGE SCALE GENOMIC DNA]</scope>
    <source>
        <strain evidence="10">EGGRZ-B1_66</strain>
        <tissue evidence="10">Body</tissue>
    </source>
</reference>
<evidence type="ECO:0000313" key="10">
    <source>
        <dbReference type="EMBL" id="KAL3308782.1"/>
    </source>
</evidence>
<dbReference type="GO" id="GO:0016020">
    <property type="term" value="C:membrane"/>
    <property type="evidence" value="ECO:0007669"/>
    <property type="project" value="UniProtKB-SubCell"/>
</dbReference>
<evidence type="ECO:0000256" key="4">
    <source>
        <dbReference type="ARBA" id="ARBA00022847"/>
    </source>
</evidence>